<dbReference type="AlphaFoldDB" id="A0A2T2P866"/>
<evidence type="ECO:0000313" key="2">
    <source>
        <dbReference type="Proteomes" id="UP000240883"/>
    </source>
</evidence>
<protein>
    <submittedName>
        <fullName evidence="1">Uncharacterized protein</fullName>
    </submittedName>
</protein>
<organism evidence="1 2">
    <name type="scientific">Corynespora cassiicola Philippines</name>
    <dbReference type="NCBI Taxonomy" id="1448308"/>
    <lineage>
        <taxon>Eukaryota</taxon>
        <taxon>Fungi</taxon>
        <taxon>Dikarya</taxon>
        <taxon>Ascomycota</taxon>
        <taxon>Pezizomycotina</taxon>
        <taxon>Dothideomycetes</taxon>
        <taxon>Pleosporomycetidae</taxon>
        <taxon>Pleosporales</taxon>
        <taxon>Corynesporascaceae</taxon>
        <taxon>Corynespora</taxon>
    </lineage>
</organism>
<sequence length="53" mass="5786">MGARAVHGRTRLAIYANARAQYPNPLLHRHIAHHGKTNASRASFIVLNGGQGR</sequence>
<dbReference type="EMBL" id="KZ678129">
    <property type="protein sequence ID" value="PSN73558.1"/>
    <property type="molecule type" value="Genomic_DNA"/>
</dbReference>
<accession>A0A2T2P866</accession>
<dbReference type="Proteomes" id="UP000240883">
    <property type="component" value="Unassembled WGS sequence"/>
</dbReference>
<name>A0A2T2P866_CORCC</name>
<gene>
    <name evidence="1" type="ORF">BS50DRAFT_569083</name>
</gene>
<reference evidence="1 2" key="1">
    <citation type="journal article" date="2018" name="Front. Microbiol.">
        <title>Genome-Wide Analysis of Corynespora cassiicola Leaf Fall Disease Putative Effectors.</title>
        <authorList>
            <person name="Lopez D."/>
            <person name="Ribeiro S."/>
            <person name="Label P."/>
            <person name="Fumanal B."/>
            <person name="Venisse J.S."/>
            <person name="Kohler A."/>
            <person name="de Oliveira R.R."/>
            <person name="Labutti K."/>
            <person name="Lipzen A."/>
            <person name="Lail K."/>
            <person name="Bauer D."/>
            <person name="Ohm R.A."/>
            <person name="Barry K.W."/>
            <person name="Spatafora J."/>
            <person name="Grigoriev I.V."/>
            <person name="Martin F.M."/>
            <person name="Pujade-Renaud V."/>
        </authorList>
    </citation>
    <scope>NUCLEOTIDE SEQUENCE [LARGE SCALE GENOMIC DNA]</scope>
    <source>
        <strain evidence="1 2">Philippines</strain>
    </source>
</reference>
<proteinExistence type="predicted"/>
<keyword evidence="2" id="KW-1185">Reference proteome</keyword>
<evidence type="ECO:0000313" key="1">
    <source>
        <dbReference type="EMBL" id="PSN73558.1"/>
    </source>
</evidence>